<name>A0ABP9HPN8_9ACTN</name>
<dbReference type="InterPro" id="IPR036388">
    <property type="entry name" value="WH-like_DNA-bd_sf"/>
</dbReference>
<keyword evidence="2" id="KW-0804">Transcription</keyword>
<keyword evidence="6" id="KW-1185">Reference proteome</keyword>
<dbReference type="Pfam" id="PF08279">
    <property type="entry name" value="HTH_11"/>
    <property type="match status" value="1"/>
</dbReference>
<comment type="caution">
    <text evidence="5">The sequence shown here is derived from an EMBL/GenBank/DDBJ whole genome shotgun (WGS) entry which is preliminary data.</text>
</comment>
<gene>
    <name evidence="5" type="ORF">GCM10023205_47690</name>
</gene>
<evidence type="ECO:0000256" key="1">
    <source>
        <dbReference type="ARBA" id="ARBA00023015"/>
    </source>
</evidence>
<dbReference type="Gene3D" id="1.10.10.10">
    <property type="entry name" value="Winged helix-like DNA-binding domain superfamily/Winged helix DNA-binding domain"/>
    <property type="match status" value="1"/>
</dbReference>
<reference evidence="6" key="1">
    <citation type="journal article" date="2019" name="Int. J. Syst. Evol. Microbiol.">
        <title>The Global Catalogue of Microorganisms (GCM) 10K type strain sequencing project: providing services to taxonomists for standard genome sequencing and annotation.</title>
        <authorList>
            <consortium name="The Broad Institute Genomics Platform"/>
            <consortium name="The Broad Institute Genome Sequencing Center for Infectious Disease"/>
            <person name="Wu L."/>
            <person name="Ma J."/>
        </authorList>
    </citation>
    <scope>NUCLEOTIDE SEQUENCE [LARGE SCALE GENOMIC DNA]</scope>
    <source>
        <strain evidence="6">JCM 17986</strain>
    </source>
</reference>
<sequence>MNMRASRLLSVLLTLQTRGRVTAQELADELEVSVRTVYRDIESLGAAGIPVYAERGPAGGYRLLDGFRTRLNGLTADEADSLLFAGLPGPAAELGLGAVVASAQLKLMAGLAPELRERAERTAERFHLDTVGWYREADRSPHLAEVANAVWRRHRIRVRYRRWGGAASERVLEPYGLVLKAGAWYLVAKPVDGDAHRTYRVGRIDELEPVEEEFEREAEFSLPEYWAAWAERFEDELYRVPAVVRLSPRARLAVAALFGPYRERAVAETASAPDADGWVRAVLPLESLRYGAHELLQLGAEAEILGPPELRRAVAAQARAVAAMYEDDEGAEADGADAADAADATDEAAESRA</sequence>
<dbReference type="InterPro" id="IPR036390">
    <property type="entry name" value="WH_DNA-bd_sf"/>
</dbReference>
<accession>A0ABP9HPN8</accession>
<evidence type="ECO:0000313" key="5">
    <source>
        <dbReference type="EMBL" id="GAA4975285.1"/>
    </source>
</evidence>
<dbReference type="PROSITE" id="PS52050">
    <property type="entry name" value="WYL"/>
    <property type="match status" value="1"/>
</dbReference>
<dbReference type="Pfam" id="PF25583">
    <property type="entry name" value="WCX"/>
    <property type="match status" value="1"/>
</dbReference>
<dbReference type="InterPro" id="IPR026881">
    <property type="entry name" value="WYL_dom"/>
</dbReference>
<proteinExistence type="predicted"/>
<feature type="region of interest" description="Disordered" evidence="3">
    <location>
        <begin position="326"/>
        <end position="353"/>
    </location>
</feature>
<evidence type="ECO:0000256" key="2">
    <source>
        <dbReference type="ARBA" id="ARBA00023163"/>
    </source>
</evidence>
<feature type="compositionally biased region" description="Acidic residues" evidence="3">
    <location>
        <begin position="343"/>
        <end position="353"/>
    </location>
</feature>
<evidence type="ECO:0000259" key="4">
    <source>
        <dbReference type="PROSITE" id="PS51000"/>
    </source>
</evidence>
<feature type="compositionally biased region" description="Acidic residues" evidence="3">
    <location>
        <begin position="326"/>
        <end position="337"/>
    </location>
</feature>
<dbReference type="InterPro" id="IPR013196">
    <property type="entry name" value="HTH_11"/>
</dbReference>
<feature type="domain" description="HTH deoR-type" evidence="4">
    <location>
        <begin position="4"/>
        <end position="59"/>
    </location>
</feature>
<dbReference type="PANTHER" id="PTHR34580:SF1">
    <property type="entry name" value="PROTEIN PAFC"/>
    <property type="match status" value="1"/>
</dbReference>
<keyword evidence="1" id="KW-0805">Transcription regulation</keyword>
<dbReference type="InterPro" id="IPR051534">
    <property type="entry name" value="CBASS_pafABC_assoc_protein"/>
</dbReference>
<organism evidence="5 6">
    <name type="scientific">Yinghuangia aomiensis</name>
    <dbReference type="NCBI Taxonomy" id="676205"/>
    <lineage>
        <taxon>Bacteria</taxon>
        <taxon>Bacillati</taxon>
        <taxon>Actinomycetota</taxon>
        <taxon>Actinomycetes</taxon>
        <taxon>Kitasatosporales</taxon>
        <taxon>Streptomycetaceae</taxon>
        <taxon>Yinghuangia</taxon>
    </lineage>
</organism>
<dbReference type="PANTHER" id="PTHR34580">
    <property type="match status" value="1"/>
</dbReference>
<dbReference type="InterPro" id="IPR001034">
    <property type="entry name" value="DeoR_HTH"/>
</dbReference>
<dbReference type="Pfam" id="PF13280">
    <property type="entry name" value="WYL"/>
    <property type="match status" value="1"/>
</dbReference>
<dbReference type="EMBL" id="BAABHS010000017">
    <property type="protein sequence ID" value="GAA4975285.1"/>
    <property type="molecule type" value="Genomic_DNA"/>
</dbReference>
<dbReference type="InterPro" id="IPR028349">
    <property type="entry name" value="PafC-like"/>
</dbReference>
<protein>
    <submittedName>
        <fullName evidence="5">YafY family protein</fullName>
    </submittedName>
</protein>
<dbReference type="Proteomes" id="UP001500466">
    <property type="component" value="Unassembled WGS sequence"/>
</dbReference>
<dbReference type="SUPFAM" id="SSF46785">
    <property type="entry name" value="Winged helix' DNA-binding domain"/>
    <property type="match status" value="1"/>
</dbReference>
<evidence type="ECO:0000256" key="3">
    <source>
        <dbReference type="SAM" id="MobiDB-lite"/>
    </source>
</evidence>
<dbReference type="PIRSF" id="PIRSF016838">
    <property type="entry name" value="PafC"/>
    <property type="match status" value="1"/>
</dbReference>
<dbReference type="InterPro" id="IPR057727">
    <property type="entry name" value="WCX_dom"/>
</dbReference>
<evidence type="ECO:0000313" key="6">
    <source>
        <dbReference type="Proteomes" id="UP001500466"/>
    </source>
</evidence>
<dbReference type="PROSITE" id="PS51000">
    <property type="entry name" value="HTH_DEOR_2"/>
    <property type="match status" value="1"/>
</dbReference>